<evidence type="ECO:0000256" key="1">
    <source>
        <dbReference type="SAM" id="Phobius"/>
    </source>
</evidence>
<dbReference type="RefSeq" id="WP_379510399.1">
    <property type="nucleotide sequence ID" value="NZ_JBHRTQ010000010.1"/>
</dbReference>
<sequence length="59" mass="6140">MTVFGYGVFAALGLLLLWSAPLRRLALGLVVLALGAALVILLTPMVLLNAIGNLLTSSF</sequence>
<reference evidence="3" key="1">
    <citation type="journal article" date="2019" name="Int. J. Syst. Evol. Microbiol.">
        <title>The Global Catalogue of Microorganisms (GCM) 10K type strain sequencing project: providing services to taxonomists for standard genome sequencing and annotation.</title>
        <authorList>
            <consortium name="The Broad Institute Genomics Platform"/>
            <consortium name="The Broad Institute Genome Sequencing Center for Infectious Disease"/>
            <person name="Wu L."/>
            <person name="Ma J."/>
        </authorList>
    </citation>
    <scope>NUCLEOTIDE SEQUENCE [LARGE SCALE GENOMIC DNA]</scope>
    <source>
        <strain evidence="3">KCTC 42984</strain>
    </source>
</reference>
<gene>
    <name evidence="2" type="ORF">ACFOD9_12260</name>
</gene>
<proteinExistence type="predicted"/>
<evidence type="ECO:0000313" key="3">
    <source>
        <dbReference type="Proteomes" id="UP001595604"/>
    </source>
</evidence>
<feature type="transmembrane region" description="Helical" evidence="1">
    <location>
        <begin position="29"/>
        <end position="51"/>
    </location>
</feature>
<keyword evidence="3" id="KW-1185">Reference proteome</keyword>
<comment type="caution">
    <text evidence="2">The sequence shown here is derived from an EMBL/GenBank/DDBJ whole genome shotgun (WGS) entry which is preliminary data.</text>
</comment>
<keyword evidence="1" id="KW-0472">Membrane</keyword>
<accession>A0ABV7IQT2</accession>
<name>A0ABV7IQT2_9SPHN</name>
<organism evidence="2 3">
    <name type="scientific">Novosphingobium bradum</name>
    <dbReference type="NCBI Taxonomy" id="1737444"/>
    <lineage>
        <taxon>Bacteria</taxon>
        <taxon>Pseudomonadati</taxon>
        <taxon>Pseudomonadota</taxon>
        <taxon>Alphaproteobacteria</taxon>
        <taxon>Sphingomonadales</taxon>
        <taxon>Sphingomonadaceae</taxon>
        <taxon>Novosphingobium</taxon>
    </lineage>
</organism>
<keyword evidence="1" id="KW-1133">Transmembrane helix</keyword>
<protein>
    <submittedName>
        <fullName evidence="2">Uncharacterized protein</fullName>
    </submittedName>
</protein>
<keyword evidence="1" id="KW-0812">Transmembrane</keyword>
<evidence type="ECO:0000313" key="2">
    <source>
        <dbReference type="EMBL" id="MFC3175024.1"/>
    </source>
</evidence>
<dbReference type="Proteomes" id="UP001595604">
    <property type="component" value="Unassembled WGS sequence"/>
</dbReference>
<dbReference type="EMBL" id="JBHRTQ010000010">
    <property type="protein sequence ID" value="MFC3175024.1"/>
    <property type="molecule type" value="Genomic_DNA"/>
</dbReference>